<keyword evidence="6" id="KW-0539">Nucleus</keyword>
<protein>
    <recommendedName>
        <fullName evidence="8">Nuclear respiratory factor 1 NLS/DNA-binding dimerisation domain-containing protein</fullName>
    </recommendedName>
</protein>
<dbReference type="GO" id="GO:0005634">
    <property type="term" value="C:nucleus"/>
    <property type="evidence" value="ECO:0007669"/>
    <property type="project" value="UniProtKB-SubCell"/>
</dbReference>
<evidence type="ECO:0000313" key="10">
    <source>
        <dbReference type="Proteomes" id="UP001208570"/>
    </source>
</evidence>
<name>A0AAD9J743_9ANNE</name>
<evidence type="ECO:0000256" key="7">
    <source>
        <dbReference type="SAM" id="MobiDB-lite"/>
    </source>
</evidence>
<comment type="subcellular location">
    <subcellularLocation>
        <location evidence="1">Nucleus</location>
    </subcellularLocation>
</comment>
<reference evidence="9" key="1">
    <citation type="journal article" date="2023" name="Mol. Biol. Evol.">
        <title>Third-Generation Sequencing Reveals the Adaptive Role of the Epigenome in Three Deep-Sea Polychaetes.</title>
        <authorList>
            <person name="Perez M."/>
            <person name="Aroh O."/>
            <person name="Sun Y."/>
            <person name="Lan Y."/>
            <person name="Juniper S.K."/>
            <person name="Young C.R."/>
            <person name="Angers B."/>
            <person name="Qian P.Y."/>
        </authorList>
    </citation>
    <scope>NUCLEOTIDE SEQUENCE</scope>
    <source>
        <strain evidence="9">P08H-3</strain>
    </source>
</reference>
<dbReference type="InterPro" id="IPR019525">
    <property type="entry name" value="Nrf1_NLS/DNA-bd_dimer"/>
</dbReference>
<dbReference type="GO" id="GO:0003677">
    <property type="term" value="F:DNA binding"/>
    <property type="evidence" value="ECO:0007669"/>
    <property type="project" value="UniProtKB-KW"/>
</dbReference>
<keyword evidence="5" id="KW-0804">Transcription</keyword>
<dbReference type="GO" id="GO:0006357">
    <property type="term" value="P:regulation of transcription by RNA polymerase II"/>
    <property type="evidence" value="ECO:0007669"/>
    <property type="project" value="InterPro"/>
</dbReference>
<dbReference type="InterPro" id="IPR039142">
    <property type="entry name" value="NRF1/Ewg"/>
</dbReference>
<evidence type="ECO:0000313" key="9">
    <source>
        <dbReference type="EMBL" id="KAK2146885.1"/>
    </source>
</evidence>
<evidence type="ECO:0000256" key="5">
    <source>
        <dbReference type="ARBA" id="ARBA00023163"/>
    </source>
</evidence>
<keyword evidence="4" id="KW-0238">DNA-binding</keyword>
<gene>
    <name evidence="9" type="ORF">LSH36_580g00029</name>
</gene>
<comment type="similarity">
    <text evidence="2">Belongs to the NRF1/Ewg family.</text>
</comment>
<proteinExistence type="inferred from homology"/>
<evidence type="ECO:0000256" key="2">
    <source>
        <dbReference type="ARBA" id="ARBA00005713"/>
    </source>
</evidence>
<dbReference type="Pfam" id="PF10491">
    <property type="entry name" value="Nrf1_DNA-bind"/>
    <property type="match status" value="1"/>
</dbReference>
<keyword evidence="3" id="KW-0805">Transcription regulation</keyword>
<feature type="compositionally biased region" description="Acidic residues" evidence="7">
    <location>
        <begin position="448"/>
        <end position="472"/>
    </location>
</feature>
<dbReference type="PANTHER" id="PTHR20338">
    <property type="entry name" value="NUCLEAR RESPIRATORY FACTOR 1"/>
    <property type="match status" value="1"/>
</dbReference>
<evidence type="ECO:0000259" key="8">
    <source>
        <dbReference type="Pfam" id="PF10491"/>
    </source>
</evidence>
<feature type="domain" description="Nuclear respiratory factor 1 NLS/DNA-binding dimerisation" evidence="8">
    <location>
        <begin position="58"/>
        <end position="245"/>
    </location>
</feature>
<dbReference type="Proteomes" id="UP001208570">
    <property type="component" value="Unassembled WGS sequence"/>
</dbReference>
<evidence type="ECO:0000256" key="3">
    <source>
        <dbReference type="ARBA" id="ARBA00023015"/>
    </source>
</evidence>
<comment type="caution">
    <text evidence="9">The sequence shown here is derived from an EMBL/GenBank/DDBJ whole genome shotgun (WGS) entry which is preliminary data.</text>
</comment>
<feature type="region of interest" description="Disordered" evidence="7">
    <location>
        <begin position="446"/>
        <end position="473"/>
    </location>
</feature>
<dbReference type="AlphaFoldDB" id="A0AAD9J743"/>
<keyword evidence="10" id="KW-1185">Reference proteome</keyword>
<accession>A0AAD9J743</accession>
<dbReference type="GO" id="GO:0003700">
    <property type="term" value="F:DNA-binding transcription factor activity"/>
    <property type="evidence" value="ECO:0007669"/>
    <property type="project" value="InterPro"/>
</dbReference>
<dbReference type="EMBL" id="JAODUP010000580">
    <property type="protein sequence ID" value="KAK2146885.1"/>
    <property type="molecule type" value="Genomic_DNA"/>
</dbReference>
<evidence type="ECO:0000256" key="4">
    <source>
        <dbReference type="ARBA" id="ARBA00023125"/>
    </source>
</evidence>
<sequence>MNSQQVHISTINGATINATMISDTISDATSEEDADFDDSDILNATVNDEVTAQLVSAGPIGVAAAAAIATAKKRKRPHVFETNPSVRKRQQTRLLRKLRATIDEYTTRVGQQAIVLCCTPGKIQHNNSFRVFGSQPLESIIRGRRADIMGDLDGALAQQAPPQQQDNPTLHELPPLNIDGIPTPLDKMTQAQLRAFIPEMLKYSTGRSKPGWGKPEYRPVWWPDDVAWANVRSDVRTGKNKRKSSAFCFQLRNLSLAFHHVPANKHTYLQDDTQVPQVAAVSVHSVHFPHQPIVQTINNPDGTVSVIQIDTGDAATPHVITLADGTQAQVVQTIPNGLHNGQEQNVHTLAEVATNQHDINALNAVEVNHGHAMATLAEATINSEGQIILTADPNSLAAAGVVTIPVSMYQSVVTSLSQLNDNAHLTSQTIANHLSANSAGIQVIAPESIDDSGDPGGDPDDDVVNQSMEDEDIKPLVTHTLMETSSSETPGDVPDATQAVEVMSADAS</sequence>
<evidence type="ECO:0000256" key="6">
    <source>
        <dbReference type="ARBA" id="ARBA00023242"/>
    </source>
</evidence>
<organism evidence="9 10">
    <name type="scientific">Paralvinella palmiformis</name>
    <dbReference type="NCBI Taxonomy" id="53620"/>
    <lineage>
        <taxon>Eukaryota</taxon>
        <taxon>Metazoa</taxon>
        <taxon>Spiralia</taxon>
        <taxon>Lophotrochozoa</taxon>
        <taxon>Annelida</taxon>
        <taxon>Polychaeta</taxon>
        <taxon>Sedentaria</taxon>
        <taxon>Canalipalpata</taxon>
        <taxon>Terebellida</taxon>
        <taxon>Terebelliformia</taxon>
        <taxon>Alvinellidae</taxon>
        <taxon>Paralvinella</taxon>
    </lineage>
</organism>
<evidence type="ECO:0000256" key="1">
    <source>
        <dbReference type="ARBA" id="ARBA00004123"/>
    </source>
</evidence>